<dbReference type="EMBL" id="CAJVQC010044014">
    <property type="protein sequence ID" value="CAG8778723.1"/>
    <property type="molecule type" value="Genomic_DNA"/>
</dbReference>
<protein>
    <submittedName>
        <fullName evidence="1">19930_t:CDS:1</fullName>
    </submittedName>
</protein>
<keyword evidence="2" id="KW-1185">Reference proteome</keyword>
<evidence type="ECO:0000313" key="1">
    <source>
        <dbReference type="EMBL" id="CAG8778723.1"/>
    </source>
</evidence>
<name>A0ACA9R6I6_9GLOM</name>
<proteinExistence type="predicted"/>
<organism evidence="1 2">
    <name type="scientific">Racocetra persica</name>
    <dbReference type="NCBI Taxonomy" id="160502"/>
    <lineage>
        <taxon>Eukaryota</taxon>
        <taxon>Fungi</taxon>
        <taxon>Fungi incertae sedis</taxon>
        <taxon>Mucoromycota</taxon>
        <taxon>Glomeromycotina</taxon>
        <taxon>Glomeromycetes</taxon>
        <taxon>Diversisporales</taxon>
        <taxon>Gigasporaceae</taxon>
        <taxon>Racocetra</taxon>
    </lineage>
</organism>
<evidence type="ECO:0000313" key="2">
    <source>
        <dbReference type="Proteomes" id="UP000789920"/>
    </source>
</evidence>
<comment type="caution">
    <text evidence="1">The sequence shown here is derived from an EMBL/GenBank/DDBJ whole genome shotgun (WGS) entry which is preliminary data.</text>
</comment>
<feature type="non-terminal residue" evidence="1">
    <location>
        <position position="75"/>
    </location>
</feature>
<accession>A0ACA9R6I6</accession>
<reference evidence="1" key="1">
    <citation type="submission" date="2021-06" db="EMBL/GenBank/DDBJ databases">
        <authorList>
            <person name="Kallberg Y."/>
            <person name="Tangrot J."/>
            <person name="Rosling A."/>
        </authorList>
    </citation>
    <scope>NUCLEOTIDE SEQUENCE</scope>
    <source>
        <strain evidence="1">MA461A</strain>
    </source>
</reference>
<sequence length="75" mass="8772">MSKLQKWWNADSPEVVRQLAYYYDYVPELSNLSLESHSLCSSHYSQIASTNQFYERLVGSAQESVRIRINEKDNP</sequence>
<dbReference type="Proteomes" id="UP000789920">
    <property type="component" value="Unassembled WGS sequence"/>
</dbReference>
<gene>
    <name evidence="1" type="ORF">RPERSI_LOCUS17268</name>
</gene>